<evidence type="ECO:0000313" key="2">
    <source>
        <dbReference type="Proteomes" id="UP000324800"/>
    </source>
</evidence>
<accession>A0A5J4WF52</accession>
<gene>
    <name evidence="1" type="ORF">EZS28_011526</name>
</gene>
<proteinExistence type="predicted"/>
<dbReference type="SUPFAM" id="SSF48371">
    <property type="entry name" value="ARM repeat"/>
    <property type="match status" value="1"/>
</dbReference>
<dbReference type="Proteomes" id="UP000324800">
    <property type="component" value="Unassembled WGS sequence"/>
</dbReference>
<organism evidence="1 2">
    <name type="scientific">Streblomastix strix</name>
    <dbReference type="NCBI Taxonomy" id="222440"/>
    <lineage>
        <taxon>Eukaryota</taxon>
        <taxon>Metamonada</taxon>
        <taxon>Preaxostyla</taxon>
        <taxon>Oxymonadida</taxon>
        <taxon>Streblomastigidae</taxon>
        <taxon>Streblomastix</taxon>
    </lineage>
</organism>
<evidence type="ECO:0000313" key="1">
    <source>
        <dbReference type="EMBL" id="KAA6392949.1"/>
    </source>
</evidence>
<dbReference type="InterPro" id="IPR016024">
    <property type="entry name" value="ARM-type_fold"/>
</dbReference>
<protein>
    <submittedName>
        <fullName evidence="1">Uncharacterized protein</fullName>
    </submittedName>
</protein>
<comment type="caution">
    <text evidence="1">The sequence shown here is derived from an EMBL/GenBank/DDBJ whole genome shotgun (WGS) entry which is preliminary data.</text>
</comment>
<dbReference type="EMBL" id="SNRW01002389">
    <property type="protein sequence ID" value="KAA6392949.1"/>
    <property type="molecule type" value="Genomic_DNA"/>
</dbReference>
<reference evidence="1 2" key="1">
    <citation type="submission" date="2019-03" db="EMBL/GenBank/DDBJ databases">
        <title>Single cell metagenomics reveals metabolic interactions within the superorganism composed of flagellate Streblomastix strix and complex community of Bacteroidetes bacteria on its surface.</title>
        <authorList>
            <person name="Treitli S.C."/>
            <person name="Kolisko M."/>
            <person name="Husnik F."/>
            <person name="Keeling P."/>
            <person name="Hampl V."/>
        </authorList>
    </citation>
    <scope>NUCLEOTIDE SEQUENCE [LARGE SCALE GENOMIC DNA]</scope>
    <source>
        <strain evidence="1">ST1C</strain>
    </source>
</reference>
<sequence>MMQEEQTTKRQTEDIESEPFDPIVLLRDVRTATGENQKYYLGKIVTFCQISVDYCQLLIREGLFEILTYICFNGDIDVQSKSDQEILSLYAGKALKIVEQLDHIDTQIQPEINKDLQNDNTERITIFCENVVERLDSEYQERLRMKIVTSEEYTQLLEFFSQVSLQSITVKHVKAFLCLTMSEDNLIVQKMFQPNVYTVLFRIIDHKNADIVNCVVASLYNIILQTDDKASATHPHFEIMAKESQINKLFDVYREANSKFIKDRLALIIGMIHKGRPLVGPKMYIDVLSYIKILFKGPNLWLSDSAETVLEGLLSNAETRKEIMKNGFAFPKQSK</sequence>
<dbReference type="AlphaFoldDB" id="A0A5J4WF52"/>
<name>A0A5J4WF52_9EUKA</name>